<gene>
    <name evidence="3" type="ORF">FF098_006295</name>
    <name evidence="2" type="ORF">GCM10011355_12700</name>
</gene>
<protein>
    <submittedName>
        <fullName evidence="3">Nuclear transport factor 2 family protein</fullName>
    </submittedName>
</protein>
<proteinExistence type="predicted"/>
<evidence type="ECO:0000313" key="5">
    <source>
        <dbReference type="Proteomes" id="UP000818603"/>
    </source>
</evidence>
<evidence type="ECO:0000259" key="1">
    <source>
        <dbReference type="Pfam" id="PF20409"/>
    </source>
</evidence>
<dbReference type="InterPro" id="IPR046860">
    <property type="entry name" value="SnoaL_5"/>
</dbReference>
<name>A0A8J3EQJ2_9PROT</name>
<dbReference type="RefSeq" id="WP_155138516.1">
    <property type="nucleotide sequence ID" value="NZ_BMGZ01000001.1"/>
</dbReference>
<dbReference type="SUPFAM" id="SSF54427">
    <property type="entry name" value="NTF2-like"/>
    <property type="match status" value="1"/>
</dbReference>
<dbReference type="EMBL" id="BMGZ01000001">
    <property type="protein sequence ID" value="GGH95652.1"/>
    <property type="molecule type" value="Genomic_DNA"/>
</dbReference>
<reference evidence="3 5" key="2">
    <citation type="submission" date="2020-02" db="EMBL/GenBank/DDBJ databases">
        <title>Genome sequence of Parvularcula flava strain NH6-79.</title>
        <authorList>
            <person name="Abdul Karim M.H."/>
            <person name="Lam M.Q."/>
            <person name="Chen S.J."/>
            <person name="Yahya A."/>
            <person name="Shahir S."/>
            <person name="Shamsir M.S."/>
            <person name="Chong C.S."/>
        </authorList>
    </citation>
    <scope>NUCLEOTIDE SEQUENCE [LARGE SCALE GENOMIC DNA]</scope>
    <source>
        <strain evidence="3 5">NH6-79</strain>
    </source>
</reference>
<dbReference type="EMBL" id="VCJR02000001">
    <property type="protein sequence ID" value="NHK27509.1"/>
    <property type="molecule type" value="Genomic_DNA"/>
</dbReference>
<comment type="caution">
    <text evidence="2">The sequence shown here is derived from an EMBL/GenBank/DDBJ whole genome shotgun (WGS) entry which is preliminary data.</text>
</comment>
<organism evidence="2 4">
    <name type="scientific">Aquisalinus luteolus</name>
    <dbReference type="NCBI Taxonomy" id="1566827"/>
    <lineage>
        <taxon>Bacteria</taxon>
        <taxon>Pseudomonadati</taxon>
        <taxon>Pseudomonadota</taxon>
        <taxon>Alphaproteobacteria</taxon>
        <taxon>Parvularculales</taxon>
        <taxon>Parvularculaceae</taxon>
        <taxon>Aquisalinus</taxon>
    </lineage>
</organism>
<dbReference type="Pfam" id="PF20409">
    <property type="entry name" value="SnoaL_5"/>
    <property type="match status" value="1"/>
</dbReference>
<keyword evidence="5" id="KW-1185">Reference proteome</keyword>
<reference evidence="2" key="3">
    <citation type="submission" date="2020-09" db="EMBL/GenBank/DDBJ databases">
        <authorList>
            <person name="Sun Q."/>
            <person name="Zhou Y."/>
        </authorList>
    </citation>
    <scope>NUCLEOTIDE SEQUENCE</scope>
    <source>
        <strain evidence="2">CGMCC 1.14984</strain>
    </source>
</reference>
<dbReference type="InterPro" id="IPR032710">
    <property type="entry name" value="NTF2-like_dom_sf"/>
</dbReference>
<accession>A0A8J3EQJ2</accession>
<evidence type="ECO:0000313" key="3">
    <source>
        <dbReference type="EMBL" id="NHK27509.1"/>
    </source>
</evidence>
<dbReference type="Proteomes" id="UP000621856">
    <property type="component" value="Unassembled WGS sequence"/>
</dbReference>
<evidence type="ECO:0000313" key="2">
    <source>
        <dbReference type="EMBL" id="GGH95652.1"/>
    </source>
</evidence>
<dbReference type="Gene3D" id="3.10.450.50">
    <property type="match status" value="1"/>
</dbReference>
<sequence>MNDILVSTGNALVEHCRNTTEDQALKTLYHPDVVSVEPMTPPGKESAEVHGLEALHKKHYEWNENFETHSSGLTGPYFHGDDRFGIIFEIDATHKASGQHFKATEFALYTIDADGKIIREEFFFNPAMM</sequence>
<reference evidence="2" key="1">
    <citation type="journal article" date="2014" name="Int. J. Syst. Evol. Microbiol.">
        <title>Complete genome sequence of Corynebacterium casei LMG S-19264T (=DSM 44701T), isolated from a smear-ripened cheese.</title>
        <authorList>
            <consortium name="US DOE Joint Genome Institute (JGI-PGF)"/>
            <person name="Walter F."/>
            <person name="Albersmeier A."/>
            <person name="Kalinowski J."/>
            <person name="Ruckert C."/>
        </authorList>
    </citation>
    <scope>NUCLEOTIDE SEQUENCE</scope>
    <source>
        <strain evidence="2">CGMCC 1.14984</strain>
    </source>
</reference>
<dbReference type="Proteomes" id="UP000818603">
    <property type="component" value="Unassembled WGS sequence"/>
</dbReference>
<evidence type="ECO:0000313" key="4">
    <source>
        <dbReference type="Proteomes" id="UP000621856"/>
    </source>
</evidence>
<dbReference type="AlphaFoldDB" id="A0A8J3EQJ2"/>
<feature type="domain" description="SnoaL-like" evidence="1">
    <location>
        <begin position="26"/>
        <end position="124"/>
    </location>
</feature>